<organism evidence="7 8">
    <name type="scientific">Seminavis robusta</name>
    <dbReference type="NCBI Taxonomy" id="568900"/>
    <lineage>
        <taxon>Eukaryota</taxon>
        <taxon>Sar</taxon>
        <taxon>Stramenopiles</taxon>
        <taxon>Ochrophyta</taxon>
        <taxon>Bacillariophyta</taxon>
        <taxon>Bacillariophyceae</taxon>
        <taxon>Bacillariophycidae</taxon>
        <taxon>Naviculales</taxon>
        <taxon>Naviculaceae</taxon>
        <taxon>Seminavis</taxon>
    </lineage>
</organism>
<reference evidence="7" key="1">
    <citation type="submission" date="2020-06" db="EMBL/GenBank/DDBJ databases">
        <authorList>
            <consortium name="Plant Systems Biology data submission"/>
        </authorList>
    </citation>
    <scope>NUCLEOTIDE SEQUENCE</scope>
    <source>
        <strain evidence="7">D6</strain>
    </source>
</reference>
<comment type="caution">
    <text evidence="7">The sequence shown here is derived from an EMBL/GenBank/DDBJ whole genome shotgun (WGS) entry which is preliminary data.</text>
</comment>
<feature type="transmembrane region" description="Helical" evidence="6">
    <location>
        <begin position="340"/>
        <end position="361"/>
    </location>
</feature>
<dbReference type="PANTHER" id="PTHR11040:SF205">
    <property type="entry name" value="ZINC TRANSPORTER ZUPT"/>
    <property type="match status" value="1"/>
</dbReference>
<feature type="compositionally biased region" description="Basic and acidic residues" evidence="5">
    <location>
        <begin position="179"/>
        <end position="192"/>
    </location>
</feature>
<accession>A0A9N8E8J1</accession>
<feature type="transmembrane region" description="Helical" evidence="6">
    <location>
        <begin position="41"/>
        <end position="58"/>
    </location>
</feature>
<feature type="transmembrane region" description="Helical" evidence="6">
    <location>
        <begin position="78"/>
        <end position="100"/>
    </location>
</feature>
<evidence type="ECO:0000313" key="8">
    <source>
        <dbReference type="Proteomes" id="UP001153069"/>
    </source>
</evidence>
<dbReference type="GO" id="GO:0016020">
    <property type="term" value="C:membrane"/>
    <property type="evidence" value="ECO:0007669"/>
    <property type="project" value="UniProtKB-SubCell"/>
</dbReference>
<feature type="compositionally biased region" description="Basic residues" evidence="5">
    <location>
        <begin position="112"/>
        <end position="122"/>
    </location>
</feature>
<feature type="compositionally biased region" description="Low complexity" evidence="5">
    <location>
        <begin position="193"/>
        <end position="205"/>
    </location>
</feature>
<protein>
    <submittedName>
        <fullName evidence="7">Zinc transporter ZupT</fullName>
    </submittedName>
</protein>
<feature type="compositionally biased region" description="Acidic residues" evidence="5">
    <location>
        <begin position="127"/>
        <end position="138"/>
    </location>
</feature>
<evidence type="ECO:0000256" key="5">
    <source>
        <dbReference type="SAM" id="MobiDB-lite"/>
    </source>
</evidence>
<evidence type="ECO:0000256" key="1">
    <source>
        <dbReference type="ARBA" id="ARBA00004141"/>
    </source>
</evidence>
<evidence type="ECO:0000256" key="4">
    <source>
        <dbReference type="ARBA" id="ARBA00023136"/>
    </source>
</evidence>
<feature type="transmembrane region" description="Helical" evidence="6">
    <location>
        <begin position="373"/>
        <end position="393"/>
    </location>
</feature>
<dbReference type="GO" id="GO:0005385">
    <property type="term" value="F:zinc ion transmembrane transporter activity"/>
    <property type="evidence" value="ECO:0007669"/>
    <property type="project" value="TreeGrafter"/>
</dbReference>
<evidence type="ECO:0000256" key="2">
    <source>
        <dbReference type="ARBA" id="ARBA00022692"/>
    </source>
</evidence>
<keyword evidence="4 6" id="KW-0472">Membrane</keyword>
<feature type="transmembrane region" description="Helical" evidence="6">
    <location>
        <begin position="6"/>
        <end position="29"/>
    </location>
</feature>
<name>A0A9N8E8J1_9STRA</name>
<comment type="subcellular location">
    <subcellularLocation>
        <location evidence="1">Membrane</location>
        <topology evidence="1">Multi-pass membrane protein</topology>
    </subcellularLocation>
</comment>
<evidence type="ECO:0000313" key="7">
    <source>
        <dbReference type="EMBL" id="CAB9514649.1"/>
    </source>
</evidence>
<dbReference type="AlphaFoldDB" id="A0A9N8E8J1"/>
<gene>
    <name evidence="7" type="ORF">SEMRO_666_G184020.1</name>
</gene>
<dbReference type="PANTHER" id="PTHR11040">
    <property type="entry name" value="ZINC/IRON TRANSPORTER"/>
    <property type="match status" value="1"/>
</dbReference>
<evidence type="ECO:0000256" key="6">
    <source>
        <dbReference type="SAM" id="Phobius"/>
    </source>
</evidence>
<evidence type="ECO:0000256" key="3">
    <source>
        <dbReference type="ARBA" id="ARBA00022989"/>
    </source>
</evidence>
<proteinExistence type="predicted"/>
<keyword evidence="2 6" id="KW-0812">Transmembrane</keyword>
<feature type="region of interest" description="Disordered" evidence="5">
    <location>
        <begin position="168"/>
        <end position="242"/>
    </location>
</feature>
<feature type="transmembrane region" description="Helical" evidence="6">
    <location>
        <begin position="310"/>
        <end position="334"/>
    </location>
</feature>
<keyword evidence="8" id="KW-1185">Reference proteome</keyword>
<dbReference type="InterPro" id="IPR003689">
    <property type="entry name" value="ZIP"/>
</dbReference>
<feature type="compositionally biased region" description="Basic and acidic residues" evidence="5">
    <location>
        <begin position="228"/>
        <end position="242"/>
    </location>
</feature>
<sequence length="394" mass="43141">MAQENVGVAFALVIFAGASTAIGSSVVFFPSLVKYASKRTLAAGLGLSAGVMIYVSFVEIFQKSVIGFIDAGNNPDTAYVYATLCFFTGIFLMTVMNFVVHQLLLGATHHSHNHHHHHHSKDHHSDDEESDGDDDGSEDNDRVGDMQPICCVKPEQIDRFQEMGAALEEEEHHHHHDNSHKDDSHKDKDTNDKNNNQLRSSQLSQTRDDDDDDDDLDSSDQFNAEETTTEHSKKQELSEEETARLNRMSLNTAIAIAMHNFPEGLATFVAALADPRVGLVLAIAIAIHNVPEGLCVSLPVYYATGNRCRAFAWGCLSGISEPIAAIFGWAVLANSFSDELYGVLFGMVSGMMVIISAKELLPTAHRYDSDDSLVTNAFIIGMAIMALSLVLFLL</sequence>
<dbReference type="OrthoDB" id="262547at2759"/>
<feature type="compositionally biased region" description="Acidic residues" evidence="5">
    <location>
        <begin position="208"/>
        <end position="218"/>
    </location>
</feature>
<feature type="region of interest" description="Disordered" evidence="5">
    <location>
        <begin position="112"/>
        <end position="148"/>
    </location>
</feature>
<dbReference type="Pfam" id="PF02535">
    <property type="entry name" value="Zip"/>
    <property type="match status" value="1"/>
</dbReference>
<keyword evidence="3 6" id="KW-1133">Transmembrane helix</keyword>
<dbReference type="Proteomes" id="UP001153069">
    <property type="component" value="Unassembled WGS sequence"/>
</dbReference>
<dbReference type="EMBL" id="CAICTM010000665">
    <property type="protein sequence ID" value="CAB9514649.1"/>
    <property type="molecule type" value="Genomic_DNA"/>
</dbReference>